<evidence type="ECO:0000256" key="3">
    <source>
        <dbReference type="ARBA" id="ARBA00022729"/>
    </source>
</evidence>
<dbReference type="PROSITE" id="PS51257">
    <property type="entry name" value="PROKAR_LIPOPROTEIN"/>
    <property type="match status" value="1"/>
</dbReference>
<keyword evidence="9" id="KW-1185">Reference proteome</keyword>
<evidence type="ECO:0000256" key="4">
    <source>
        <dbReference type="ARBA" id="ARBA00023136"/>
    </source>
</evidence>
<keyword evidence="5" id="KW-0564">Palmitate</keyword>
<gene>
    <name evidence="8" type="ORF">RAMLITH_16405</name>
</gene>
<evidence type="ECO:0000313" key="8">
    <source>
        <dbReference type="EMBL" id="NKE67406.1"/>
    </source>
</evidence>
<keyword evidence="2" id="KW-1003">Cell membrane</keyword>
<dbReference type="GO" id="GO:0016020">
    <property type="term" value="C:membrane"/>
    <property type="evidence" value="ECO:0007669"/>
    <property type="project" value="InterPro"/>
</dbReference>
<dbReference type="GO" id="GO:0009636">
    <property type="term" value="P:response to toxic substance"/>
    <property type="evidence" value="ECO:0007669"/>
    <property type="project" value="InterPro"/>
</dbReference>
<evidence type="ECO:0000256" key="1">
    <source>
        <dbReference type="ARBA" id="ARBA00010296"/>
    </source>
</evidence>
<keyword evidence="6 8" id="KW-0449">Lipoprotein</keyword>
<dbReference type="InterPro" id="IPR012556">
    <property type="entry name" value="Entericidin"/>
</dbReference>
<keyword evidence="3 7" id="KW-0732">Signal</keyword>
<keyword evidence="4" id="KW-0472">Membrane</keyword>
<sequence length="43" mass="4290">MKTIATLLAVSFALLAAGCGTIRGAGEDIQKAGSAIENAAKKK</sequence>
<accession>A0A7X6I7E2</accession>
<evidence type="ECO:0000256" key="5">
    <source>
        <dbReference type="ARBA" id="ARBA00023139"/>
    </source>
</evidence>
<dbReference type="Pfam" id="PF08085">
    <property type="entry name" value="Entericidin"/>
    <property type="match status" value="1"/>
</dbReference>
<proteinExistence type="inferred from homology"/>
<comment type="caution">
    <text evidence="8">The sequence shown here is derived from an EMBL/GenBank/DDBJ whole genome shotgun (WGS) entry which is preliminary data.</text>
</comment>
<dbReference type="Proteomes" id="UP000521868">
    <property type="component" value="Unassembled WGS sequence"/>
</dbReference>
<feature type="signal peptide" evidence="7">
    <location>
        <begin position="1"/>
        <end position="16"/>
    </location>
</feature>
<name>A0A7X6I7E2_9BURK</name>
<feature type="chain" id="PRO_5031195807" evidence="7">
    <location>
        <begin position="17"/>
        <end position="43"/>
    </location>
</feature>
<reference evidence="8 9" key="1">
    <citation type="journal article" date="2020" name="Nature">
        <title>Bacterial chemolithoautotrophy via manganese oxidation.</title>
        <authorList>
            <person name="Yu H."/>
            <person name="Leadbetter J.R."/>
        </authorList>
    </citation>
    <scope>NUCLEOTIDE SEQUENCE [LARGE SCALE GENOMIC DNA]</scope>
    <source>
        <strain evidence="8 9">RBP-1</strain>
    </source>
</reference>
<evidence type="ECO:0000313" key="9">
    <source>
        <dbReference type="Proteomes" id="UP000521868"/>
    </source>
</evidence>
<evidence type="ECO:0000256" key="2">
    <source>
        <dbReference type="ARBA" id="ARBA00022475"/>
    </source>
</evidence>
<evidence type="ECO:0000256" key="7">
    <source>
        <dbReference type="SAM" id="SignalP"/>
    </source>
</evidence>
<dbReference type="EMBL" id="VTOX01000006">
    <property type="protein sequence ID" value="NKE67406.1"/>
    <property type="molecule type" value="Genomic_DNA"/>
</dbReference>
<protein>
    <submittedName>
        <fullName evidence="8">Entericidin A/B family lipoprotein</fullName>
    </submittedName>
</protein>
<organism evidence="8 9">
    <name type="scientific">Ramlibacter lithotrophicus</name>
    <dbReference type="NCBI Taxonomy" id="2606681"/>
    <lineage>
        <taxon>Bacteria</taxon>
        <taxon>Pseudomonadati</taxon>
        <taxon>Pseudomonadota</taxon>
        <taxon>Betaproteobacteria</taxon>
        <taxon>Burkholderiales</taxon>
        <taxon>Comamonadaceae</taxon>
        <taxon>Ramlibacter</taxon>
    </lineage>
</organism>
<evidence type="ECO:0000256" key="6">
    <source>
        <dbReference type="ARBA" id="ARBA00023288"/>
    </source>
</evidence>
<comment type="similarity">
    <text evidence="1">Belongs to the EcnA/EcnB lipoprotein family.</text>
</comment>
<dbReference type="RefSeq" id="WP_168108535.1">
    <property type="nucleotide sequence ID" value="NZ_VTOX01000006.1"/>
</dbReference>
<dbReference type="AlphaFoldDB" id="A0A7X6I7E2"/>